<sequence>MTSSPTTEICFVLPPALLLLDFAGAADAFRIASQMGLPVRLRMVAPVREGEAAPTGLGVSLSGVEPLPAHLGDDVLVVVCGAVGDGEAVLSRRGSRTLVDWLRLRVADRSVACVCSGALLAAAAGLLRGRRCTTHHTLLDALRRLEPTADVLDSRVFVEDRGVYTSAGVTAGIDLALHLIAGLGSPRLAAAVAREMAVYLRRAPGDPALSPWLEGRNHMDARIHRIQEALAHAPAENWPLSRLAEIGHMSVRSLTRRFREASGMSINSYHARLRLALARQALATGDTVERAAERAGLGSARQLRRLWAAGADGTPATARGKGPD</sequence>
<dbReference type="InterPro" id="IPR018060">
    <property type="entry name" value="HTH_AraC"/>
</dbReference>
<keyword evidence="5" id="KW-1185">Reference proteome</keyword>
<dbReference type="PANTHER" id="PTHR43130">
    <property type="entry name" value="ARAC-FAMILY TRANSCRIPTIONAL REGULATOR"/>
    <property type="match status" value="1"/>
</dbReference>
<dbReference type="GO" id="GO:0003700">
    <property type="term" value="F:DNA-binding transcription factor activity"/>
    <property type="evidence" value="ECO:0007669"/>
    <property type="project" value="InterPro"/>
</dbReference>
<dbReference type="Pfam" id="PF12833">
    <property type="entry name" value="HTH_18"/>
    <property type="match status" value="1"/>
</dbReference>
<feature type="domain" description="HTH araC/xylS-type" evidence="3">
    <location>
        <begin position="224"/>
        <end position="321"/>
    </location>
</feature>
<dbReference type="Gene3D" id="3.40.50.880">
    <property type="match status" value="1"/>
</dbReference>
<proteinExistence type="predicted"/>
<evidence type="ECO:0000313" key="4">
    <source>
        <dbReference type="EMBL" id="SEI44903.1"/>
    </source>
</evidence>
<dbReference type="Proteomes" id="UP000199420">
    <property type="component" value="Unassembled WGS sequence"/>
</dbReference>
<dbReference type="STRING" id="529704.SAMN02927913_0635"/>
<keyword evidence="1" id="KW-0805">Transcription regulation</keyword>
<dbReference type="Pfam" id="PF01965">
    <property type="entry name" value="DJ-1_PfpI"/>
    <property type="match status" value="1"/>
</dbReference>
<evidence type="ECO:0000313" key="5">
    <source>
        <dbReference type="Proteomes" id="UP000199420"/>
    </source>
</evidence>
<dbReference type="InterPro" id="IPR052158">
    <property type="entry name" value="INH-QAR"/>
</dbReference>
<dbReference type="EMBL" id="FNYC01000001">
    <property type="protein sequence ID" value="SEI44903.1"/>
    <property type="molecule type" value="Genomic_DNA"/>
</dbReference>
<keyword evidence="4" id="KW-0238">DNA-binding</keyword>
<dbReference type="SUPFAM" id="SSF52317">
    <property type="entry name" value="Class I glutamine amidotransferase-like"/>
    <property type="match status" value="1"/>
</dbReference>
<dbReference type="InterPro" id="IPR002818">
    <property type="entry name" value="DJ-1/PfpI"/>
</dbReference>
<dbReference type="InterPro" id="IPR009057">
    <property type="entry name" value="Homeodomain-like_sf"/>
</dbReference>
<dbReference type="SMART" id="SM00342">
    <property type="entry name" value="HTH_ARAC"/>
    <property type="match status" value="1"/>
</dbReference>
<protein>
    <submittedName>
        <fullName evidence="4">Transcriptional regulator GlxA family, contains an amidase domain and an AraC-type DNA-binding HTH domain</fullName>
    </submittedName>
</protein>
<dbReference type="SUPFAM" id="SSF46689">
    <property type="entry name" value="Homeodomain-like"/>
    <property type="match status" value="1"/>
</dbReference>
<gene>
    <name evidence="4" type="ORF">SAMN04487997_0719</name>
</gene>
<evidence type="ECO:0000256" key="1">
    <source>
        <dbReference type="ARBA" id="ARBA00023015"/>
    </source>
</evidence>
<reference evidence="4 5" key="1">
    <citation type="submission" date="2016-10" db="EMBL/GenBank/DDBJ databases">
        <authorList>
            <person name="de Groot N.N."/>
        </authorList>
    </citation>
    <scope>NUCLEOTIDE SEQUENCE [LARGE SCALE GENOMIC DNA]</scope>
    <source>
        <strain evidence="4 5">DSM 26515</strain>
    </source>
</reference>
<evidence type="ECO:0000259" key="3">
    <source>
        <dbReference type="PROSITE" id="PS01124"/>
    </source>
</evidence>
<dbReference type="PANTHER" id="PTHR43130:SF3">
    <property type="entry name" value="HTH-TYPE TRANSCRIPTIONAL REGULATOR RV1931C"/>
    <property type="match status" value="1"/>
</dbReference>
<dbReference type="OrthoDB" id="9803764at2"/>
<dbReference type="InterPro" id="IPR029062">
    <property type="entry name" value="Class_I_gatase-like"/>
</dbReference>
<keyword evidence="2" id="KW-0804">Transcription</keyword>
<dbReference type="Gene3D" id="1.10.10.60">
    <property type="entry name" value="Homeodomain-like"/>
    <property type="match status" value="1"/>
</dbReference>
<dbReference type="RefSeq" id="WP_091333513.1">
    <property type="nucleotide sequence ID" value="NZ_FNYC01000001.1"/>
</dbReference>
<name>A0A1H6QMV0_9GAMM</name>
<dbReference type="AlphaFoldDB" id="A0A1H6QMV0"/>
<accession>A0A1H6QMV0</accession>
<evidence type="ECO:0000256" key="2">
    <source>
        <dbReference type="ARBA" id="ARBA00023163"/>
    </source>
</evidence>
<dbReference type="GO" id="GO:0043565">
    <property type="term" value="F:sequence-specific DNA binding"/>
    <property type="evidence" value="ECO:0007669"/>
    <property type="project" value="InterPro"/>
</dbReference>
<organism evidence="4 5">
    <name type="scientific">Frateuria terrea</name>
    <dbReference type="NCBI Taxonomy" id="529704"/>
    <lineage>
        <taxon>Bacteria</taxon>
        <taxon>Pseudomonadati</taxon>
        <taxon>Pseudomonadota</taxon>
        <taxon>Gammaproteobacteria</taxon>
        <taxon>Lysobacterales</taxon>
        <taxon>Rhodanobacteraceae</taxon>
        <taxon>Frateuria</taxon>
    </lineage>
</organism>
<dbReference type="PROSITE" id="PS01124">
    <property type="entry name" value="HTH_ARAC_FAMILY_2"/>
    <property type="match status" value="1"/>
</dbReference>